<evidence type="ECO:0000313" key="3">
    <source>
        <dbReference type="Proteomes" id="UP000701698"/>
    </source>
</evidence>
<protein>
    <recommendedName>
        <fullName evidence="4">Peptidase M23 domain-containing protein</fullName>
    </recommendedName>
</protein>
<evidence type="ECO:0008006" key="4">
    <source>
        <dbReference type="Google" id="ProtNLM"/>
    </source>
</evidence>
<dbReference type="AlphaFoldDB" id="A0A955RPJ9"/>
<dbReference type="Gene3D" id="6.10.250.3150">
    <property type="match status" value="1"/>
</dbReference>
<dbReference type="InterPro" id="IPR050570">
    <property type="entry name" value="Cell_wall_metabolism_enzyme"/>
</dbReference>
<feature type="coiled-coil region" evidence="1">
    <location>
        <begin position="179"/>
        <end position="266"/>
    </location>
</feature>
<gene>
    <name evidence="2" type="ORF">KC571_02865</name>
</gene>
<evidence type="ECO:0000313" key="2">
    <source>
        <dbReference type="EMBL" id="MCA9390324.1"/>
    </source>
</evidence>
<reference evidence="2" key="2">
    <citation type="journal article" date="2021" name="Microbiome">
        <title>Successional dynamics and alternative stable states in a saline activated sludge microbial community over 9 years.</title>
        <authorList>
            <person name="Wang Y."/>
            <person name="Ye J."/>
            <person name="Ju F."/>
            <person name="Liu L."/>
            <person name="Boyd J.A."/>
            <person name="Deng Y."/>
            <person name="Parks D.H."/>
            <person name="Jiang X."/>
            <person name="Yin X."/>
            <person name="Woodcroft B.J."/>
            <person name="Tyson G.W."/>
            <person name="Hugenholtz P."/>
            <person name="Polz M.F."/>
            <person name="Zhang T."/>
        </authorList>
    </citation>
    <scope>NUCLEOTIDE SEQUENCE</scope>
    <source>
        <strain evidence="2">HKST-UBA01</strain>
    </source>
</reference>
<sequence>MNRFSQLLHQSLHKKFALVVLVGFLFVSARPMLALAHEFEFTSIGQSDLESEYESRQRQLEENRAEQDRLRSQINDAQVRQNSLQGQIAYLEDRARLKELEIAETQDTIIQLQDQLVVLGEDINSLQTKVIILDESIGRLRRAFEARVKSSYEASFSPAIGVFLSNNDFQTAVLKYAYLKNLQEEDNKFLVDLRKTKDEYTDRTTQLEELKSQKETLKTDLEGQKVLLEEHRVQLAVERDNKAYLLQITNNEESEYQRLLEVARAEQHSIEDALNKVLQQITGRSLEGTRVQKGEIIGIQGNTGFSTGEHLHFGYYPCGGWSCASDPAPYLSSGAFQWPLDSYDVTQWYGLTPFALQGFYGYDAYGNPLPHNGIDMVGPHASAVKAAHSGTVYYTVDGWGGHGAILIDDSGFMTIYWHLQAT</sequence>
<dbReference type="Proteomes" id="UP000701698">
    <property type="component" value="Unassembled WGS sequence"/>
</dbReference>
<keyword evidence="1" id="KW-0175">Coiled coil</keyword>
<dbReference type="SUPFAM" id="SSF51261">
    <property type="entry name" value="Duplicated hybrid motif"/>
    <property type="match status" value="2"/>
</dbReference>
<organism evidence="2 3">
    <name type="scientific">candidate division WWE3 bacterium</name>
    <dbReference type="NCBI Taxonomy" id="2053526"/>
    <lineage>
        <taxon>Bacteria</taxon>
        <taxon>Katanobacteria</taxon>
    </lineage>
</organism>
<dbReference type="PANTHER" id="PTHR21666:SF270">
    <property type="entry name" value="MUREIN HYDROLASE ACTIVATOR ENVC"/>
    <property type="match status" value="1"/>
</dbReference>
<dbReference type="CDD" id="cd12797">
    <property type="entry name" value="M23_peptidase"/>
    <property type="match status" value="2"/>
</dbReference>
<dbReference type="InterPro" id="IPR011055">
    <property type="entry name" value="Dup_hybrid_motif"/>
</dbReference>
<dbReference type="EMBL" id="JAGQKX010000068">
    <property type="protein sequence ID" value="MCA9390324.1"/>
    <property type="molecule type" value="Genomic_DNA"/>
</dbReference>
<dbReference type="Gene3D" id="2.70.70.10">
    <property type="entry name" value="Glucose Permease (Domain IIA)"/>
    <property type="match status" value="2"/>
</dbReference>
<comment type="caution">
    <text evidence="2">The sequence shown here is derived from an EMBL/GenBank/DDBJ whole genome shotgun (WGS) entry which is preliminary data.</text>
</comment>
<reference evidence="2" key="1">
    <citation type="submission" date="2020-04" db="EMBL/GenBank/DDBJ databases">
        <authorList>
            <person name="Zhang T."/>
        </authorList>
    </citation>
    <scope>NUCLEOTIDE SEQUENCE</scope>
    <source>
        <strain evidence="2">HKST-UBA01</strain>
    </source>
</reference>
<dbReference type="PANTHER" id="PTHR21666">
    <property type="entry name" value="PEPTIDASE-RELATED"/>
    <property type="match status" value="1"/>
</dbReference>
<feature type="coiled-coil region" evidence="1">
    <location>
        <begin position="46"/>
        <end position="129"/>
    </location>
</feature>
<dbReference type="GO" id="GO:0004222">
    <property type="term" value="F:metalloendopeptidase activity"/>
    <property type="evidence" value="ECO:0007669"/>
    <property type="project" value="TreeGrafter"/>
</dbReference>
<accession>A0A955RPJ9</accession>
<proteinExistence type="predicted"/>
<name>A0A955RPJ9_UNCKA</name>
<evidence type="ECO:0000256" key="1">
    <source>
        <dbReference type="SAM" id="Coils"/>
    </source>
</evidence>